<accession>A0A3M7SRV6</accession>
<protein>
    <submittedName>
        <fullName evidence="1">Uncharacterized protein</fullName>
    </submittedName>
</protein>
<dbReference type="OrthoDB" id="2318150at2759"/>
<dbReference type="AlphaFoldDB" id="A0A3M7SRV6"/>
<organism evidence="1 2">
    <name type="scientific">Brachionus plicatilis</name>
    <name type="common">Marine rotifer</name>
    <name type="synonym">Brachionus muelleri</name>
    <dbReference type="NCBI Taxonomy" id="10195"/>
    <lineage>
        <taxon>Eukaryota</taxon>
        <taxon>Metazoa</taxon>
        <taxon>Spiralia</taxon>
        <taxon>Gnathifera</taxon>
        <taxon>Rotifera</taxon>
        <taxon>Eurotatoria</taxon>
        <taxon>Monogononta</taxon>
        <taxon>Pseudotrocha</taxon>
        <taxon>Ploima</taxon>
        <taxon>Brachionidae</taxon>
        <taxon>Brachionus</taxon>
    </lineage>
</organism>
<name>A0A3M7SRV6_BRAPC</name>
<sequence>MNCQVGVFSDLFSRNAFDLVQNYQVELEIRTDNSIKNVRQVVNEMSIGGGQGMVRCDCTFQCISVPS</sequence>
<dbReference type="EMBL" id="REGN01000886">
    <property type="protein sequence ID" value="RNA38370.1"/>
    <property type="molecule type" value="Genomic_DNA"/>
</dbReference>
<evidence type="ECO:0000313" key="2">
    <source>
        <dbReference type="Proteomes" id="UP000276133"/>
    </source>
</evidence>
<proteinExistence type="predicted"/>
<keyword evidence="2" id="KW-1185">Reference proteome</keyword>
<dbReference type="Proteomes" id="UP000276133">
    <property type="component" value="Unassembled WGS sequence"/>
</dbReference>
<comment type="caution">
    <text evidence="1">The sequence shown here is derived from an EMBL/GenBank/DDBJ whole genome shotgun (WGS) entry which is preliminary data.</text>
</comment>
<gene>
    <name evidence="1" type="ORF">BpHYR1_035460</name>
</gene>
<reference evidence="1 2" key="1">
    <citation type="journal article" date="2018" name="Sci. Rep.">
        <title>Genomic signatures of local adaptation to the degree of environmental predictability in rotifers.</title>
        <authorList>
            <person name="Franch-Gras L."/>
            <person name="Hahn C."/>
            <person name="Garcia-Roger E.M."/>
            <person name="Carmona M.J."/>
            <person name="Serra M."/>
            <person name="Gomez A."/>
        </authorList>
    </citation>
    <scope>NUCLEOTIDE SEQUENCE [LARGE SCALE GENOMIC DNA]</scope>
    <source>
        <strain evidence="1">HYR1</strain>
    </source>
</reference>
<evidence type="ECO:0000313" key="1">
    <source>
        <dbReference type="EMBL" id="RNA38370.1"/>
    </source>
</evidence>